<dbReference type="STRING" id="1666911.HLUCCA11_05320"/>
<dbReference type="EMBL" id="LJZR01000005">
    <property type="protein sequence ID" value="KPQ36586.1"/>
    <property type="molecule type" value="Genomic_DNA"/>
</dbReference>
<gene>
    <name evidence="1" type="ORF">HLUCCA11_05320</name>
</gene>
<accession>A0A0N8KNH9</accession>
<dbReference type="Proteomes" id="UP000050465">
    <property type="component" value="Unassembled WGS sequence"/>
</dbReference>
<evidence type="ECO:0008006" key="3">
    <source>
        <dbReference type="Google" id="ProtNLM"/>
    </source>
</evidence>
<dbReference type="PATRIC" id="fig|1666911.3.peg.3265"/>
<evidence type="ECO:0000313" key="2">
    <source>
        <dbReference type="Proteomes" id="UP000050465"/>
    </source>
</evidence>
<evidence type="ECO:0000313" key="1">
    <source>
        <dbReference type="EMBL" id="KPQ36586.1"/>
    </source>
</evidence>
<name>A0A0N8KNH9_9CYAN</name>
<sequence>MPSPKDIWQGFHWSFFINVQGLIISLRRFEAQLALGNLTQAEIELATATDLMFASGASMALAGSFSRTLYEQTVRPTMAPPQVSSTNFSGLMSWEHAALMQIWKRLRPAFENLPAELKPQHQAFVQAYLSLASAHRAVCEKFGGAEGGSLRFDQSCAIATLDKFSRSRREWINPGENIASDHQP</sequence>
<protein>
    <recommendedName>
        <fullName evidence="3">Siderophore biosynthesis protein</fullName>
    </recommendedName>
</protein>
<organism evidence="1 2">
    <name type="scientific">Phormidesmis priestleyi Ana</name>
    <dbReference type="NCBI Taxonomy" id="1666911"/>
    <lineage>
        <taxon>Bacteria</taxon>
        <taxon>Bacillati</taxon>
        <taxon>Cyanobacteriota</taxon>
        <taxon>Cyanophyceae</taxon>
        <taxon>Leptolyngbyales</taxon>
        <taxon>Leptolyngbyaceae</taxon>
        <taxon>Phormidesmis</taxon>
    </lineage>
</organism>
<dbReference type="AlphaFoldDB" id="A0A0N8KNH9"/>
<reference evidence="1 2" key="1">
    <citation type="submission" date="2015-09" db="EMBL/GenBank/DDBJ databases">
        <title>Identification and resolution of microdiversity through metagenomic sequencing of parallel consortia.</title>
        <authorList>
            <person name="Nelson W.C."/>
            <person name="Romine M.F."/>
            <person name="Lindemann S.R."/>
        </authorList>
    </citation>
    <scope>NUCLEOTIDE SEQUENCE [LARGE SCALE GENOMIC DNA]</scope>
    <source>
        <strain evidence="1">Ana</strain>
    </source>
</reference>
<proteinExistence type="predicted"/>
<comment type="caution">
    <text evidence="1">The sequence shown here is derived from an EMBL/GenBank/DDBJ whole genome shotgun (WGS) entry which is preliminary data.</text>
</comment>